<evidence type="ECO:0000256" key="1">
    <source>
        <dbReference type="SAM" id="Phobius"/>
    </source>
</evidence>
<evidence type="ECO:0000313" key="3">
    <source>
        <dbReference type="EMBL" id="KPQ35634.1"/>
    </source>
</evidence>
<comment type="caution">
    <text evidence="3">The sequence shown here is derived from an EMBL/GenBank/DDBJ whole genome shotgun (WGS) entry which is preliminary data.</text>
</comment>
<feature type="transmembrane region" description="Helical" evidence="1">
    <location>
        <begin position="222"/>
        <end position="240"/>
    </location>
</feature>
<name>A0A0N8KN60_9CYAN</name>
<organism evidence="3 4">
    <name type="scientific">Phormidesmis priestleyi Ana</name>
    <dbReference type="NCBI Taxonomy" id="1666911"/>
    <lineage>
        <taxon>Bacteria</taxon>
        <taxon>Bacillati</taxon>
        <taxon>Cyanobacteriota</taxon>
        <taxon>Cyanophyceae</taxon>
        <taxon>Leptolyngbyales</taxon>
        <taxon>Leptolyngbyaceae</taxon>
        <taxon>Phormidesmis</taxon>
    </lineage>
</organism>
<dbReference type="STRING" id="1666911.HLUCCA11_10310"/>
<evidence type="ECO:0000259" key="2">
    <source>
        <dbReference type="SMART" id="SM00014"/>
    </source>
</evidence>
<gene>
    <name evidence="3" type="ORF">HLUCCA11_10310</name>
</gene>
<reference evidence="3 4" key="1">
    <citation type="submission" date="2015-09" db="EMBL/GenBank/DDBJ databases">
        <title>Identification and resolution of microdiversity through metagenomic sequencing of parallel consortia.</title>
        <authorList>
            <person name="Nelson W.C."/>
            <person name="Romine M.F."/>
            <person name="Lindemann S.R."/>
        </authorList>
    </citation>
    <scope>NUCLEOTIDE SEQUENCE [LARGE SCALE GENOMIC DNA]</scope>
    <source>
        <strain evidence="3">Ana</strain>
    </source>
</reference>
<sequence length="259" mass="29604">MPKSPLRQPKTVVPHGVSAIAHRFWQESRNLPPLAWSHWWKTLVIGLGISALMVYFMTRLTMSWETQWLQAWDEKWLLIMKDRNPLSFNKGVTWQSPGNLVGMLPTFFTFTALTTWFKKPIVAATVVVTYLGQFALVWISWGIWSRDRPDLIANGLAAPSLHSFPSGHVVVIVTIYGLLFYLWFRRSRNLIEKAITLIFATLWIGLISLSRLALGAHWPSDVIAGLLMGSLWLVVVITALERAQQAVSYVRNQYQYPPE</sequence>
<dbReference type="Pfam" id="PF01569">
    <property type="entry name" value="PAP2"/>
    <property type="match status" value="1"/>
</dbReference>
<dbReference type="InterPro" id="IPR036938">
    <property type="entry name" value="PAP2/HPO_sf"/>
</dbReference>
<feature type="transmembrane region" description="Helical" evidence="1">
    <location>
        <begin position="121"/>
        <end position="144"/>
    </location>
</feature>
<dbReference type="PANTHER" id="PTHR14969:SF13">
    <property type="entry name" value="AT30094P"/>
    <property type="match status" value="1"/>
</dbReference>
<dbReference type="PATRIC" id="fig|1666911.3.peg.5394"/>
<dbReference type="Gene3D" id="1.20.144.10">
    <property type="entry name" value="Phosphatidic acid phosphatase type 2/haloperoxidase"/>
    <property type="match status" value="1"/>
</dbReference>
<feature type="transmembrane region" description="Helical" evidence="1">
    <location>
        <begin position="38"/>
        <end position="57"/>
    </location>
</feature>
<dbReference type="CDD" id="cd03392">
    <property type="entry name" value="PAP2_like_2"/>
    <property type="match status" value="1"/>
</dbReference>
<feature type="domain" description="Phosphatidic acid phosphatase type 2/haloperoxidase" evidence="2">
    <location>
        <begin position="126"/>
        <end position="237"/>
    </location>
</feature>
<keyword evidence="1" id="KW-0812">Transmembrane</keyword>
<dbReference type="SMART" id="SM00014">
    <property type="entry name" value="acidPPc"/>
    <property type="match status" value="1"/>
</dbReference>
<dbReference type="AlphaFoldDB" id="A0A0N8KN60"/>
<dbReference type="SUPFAM" id="SSF48317">
    <property type="entry name" value="Acid phosphatase/Vanadium-dependent haloperoxidase"/>
    <property type="match status" value="1"/>
</dbReference>
<keyword evidence="1" id="KW-1133">Transmembrane helix</keyword>
<dbReference type="InterPro" id="IPR000326">
    <property type="entry name" value="PAP2/HPO"/>
</dbReference>
<evidence type="ECO:0000313" key="4">
    <source>
        <dbReference type="Proteomes" id="UP000050465"/>
    </source>
</evidence>
<dbReference type="Proteomes" id="UP000050465">
    <property type="component" value="Unassembled WGS sequence"/>
</dbReference>
<feature type="transmembrane region" description="Helical" evidence="1">
    <location>
        <begin position="196"/>
        <end position="216"/>
    </location>
</feature>
<keyword evidence="1" id="KW-0472">Membrane</keyword>
<proteinExistence type="predicted"/>
<protein>
    <submittedName>
        <fullName evidence="3">Membrane-associated phospholipid phosphatase</fullName>
    </submittedName>
</protein>
<accession>A0A0N8KN60</accession>
<dbReference type="PANTHER" id="PTHR14969">
    <property type="entry name" value="SPHINGOSINE-1-PHOSPHATE PHOSPHOHYDROLASE"/>
    <property type="match status" value="1"/>
</dbReference>
<dbReference type="EMBL" id="LJZR01000011">
    <property type="protein sequence ID" value="KPQ35634.1"/>
    <property type="molecule type" value="Genomic_DNA"/>
</dbReference>
<feature type="transmembrane region" description="Helical" evidence="1">
    <location>
        <begin position="164"/>
        <end position="184"/>
    </location>
</feature>